<comment type="similarity">
    <text evidence="2">Belongs to the C-terminally encoded plant signaling peptide (CEP) family.</text>
</comment>
<evidence type="ECO:0000256" key="9">
    <source>
        <dbReference type="SAM" id="SignalP"/>
    </source>
</evidence>
<reference evidence="10 11" key="1">
    <citation type="submission" date="2021-09" db="EMBL/GenBank/DDBJ databases">
        <title>Genomic insights and catalytic innovation underlie evolution of tropane alkaloids biosynthesis.</title>
        <authorList>
            <person name="Wang Y.-J."/>
            <person name="Tian T."/>
            <person name="Huang J.-P."/>
            <person name="Huang S.-X."/>
        </authorList>
    </citation>
    <scope>NUCLEOTIDE SEQUENCE [LARGE SCALE GENOMIC DNA]</scope>
    <source>
        <strain evidence="10">KIB-2018</strain>
        <tissue evidence="10">Leaf</tissue>
    </source>
</reference>
<proteinExistence type="inferred from homology"/>
<dbReference type="Proteomes" id="UP001159364">
    <property type="component" value="Linkage Group LG05"/>
</dbReference>
<sequence>MRSFFTYVLFLFILYEKLECIEGRHLKPKRIYTSFNPQKHKELLRKHHGKMFLDHSTNLYVNANPEEVHATSTSPPASAVPPSPAPPVAGDPHPAPPGHDVSAFRPTAPGHSPGDGHSLNN</sequence>
<feature type="region of interest" description="Disordered" evidence="8">
    <location>
        <begin position="63"/>
        <end position="121"/>
    </location>
</feature>
<feature type="compositionally biased region" description="Pro residues" evidence="8">
    <location>
        <begin position="78"/>
        <end position="97"/>
    </location>
</feature>
<dbReference type="InterPro" id="IPR033250">
    <property type="entry name" value="CEP"/>
</dbReference>
<evidence type="ECO:0000313" key="11">
    <source>
        <dbReference type="Proteomes" id="UP001159364"/>
    </source>
</evidence>
<dbReference type="GO" id="GO:0048364">
    <property type="term" value="P:root development"/>
    <property type="evidence" value="ECO:0007669"/>
    <property type="project" value="InterPro"/>
</dbReference>
<evidence type="ECO:0000313" key="10">
    <source>
        <dbReference type="EMBL" id="KAJ8764295.1"/>
    </source>
</evidence>
<evidence type="ECO:0000256" key="8">
    <source>
        <dbReference type="SAM" id="MobiDB-lite"/>
    </source>
</evidence>
<dbReference type="GO" id="GO:0006995">
    <property type="term" value="P:cellular response to nitrogen starvation"/>
    <property type="evidence" value="ECO:0007669"/>
    <property type="project" value="UniProtKB-ARBA"/>
</dbReference>
<dbReference type="PANTHER" id="PTHR33348">
    <property type="entry name" value="PRECURSOR OF CEP5"/>
    <property type="match status" value="1"/>
</dbReference>
<comment type="subcellular location">
    <subcellularLocation>
        <location evidence="1">Secreted</location>
        <location evidence="1">Extracellular space</location>
        <location evidence="1">Apoplast</location>
    </subcellularLocation>
</comment>
<evidence type="ECO:0000256" key="7">
    <source>
        <dbReference type="ARBA" id="ARBA00023278"/>
    </source>
</evidence>
<name>A0AAV8TE21_9ROSI</name>
<dbReference type="GO" id="GO:0005179">
    <property type="term" value="F:hormone activity"/>
    <property type="evidence" value="ECO:0007669"/>
    <property type="project" value="UniProtKB-KW"/>
</dbReference>
<dbReference type="AlphaFoldDB" id="A0AAV8TE21"/>
<dbReference type="GO" id="GO:1901371">
    <property type="term" value="P:regulation of leaf morphogenesis"/>
    <property type="evidence" value="ECO:0007669"/>
    <property type="project" value="TreeGrafter"/>
</dbReference>
<keyword evidence="11" id="KW-1185">Reference proteome</keyword>
<keyword evidence="6 9" id="KW-0732">Signal</keyword>
<evidence type="ECO:0000256" key="6">
    <source>
        <dbReference type="ARBA" id="ARBA00022729"/>
    </source>
</evidence>
<protein>
    <submittedName>
        <fullName evidence="10">Uncharacterized protein</fullName>
    </submittedName>
</protein>
<dbReference type="GO" id="GO:1902025">
    <property type="term" value="P:nitrate import"/>
    <property type="evidence" value="ECO:0007669"/>
    <property type="project" value="TreeGrafter"/>
</dbReference>
<feature type="chain" id="PRO_5043911278" evidence="9">
    <location>
        <begin position="21"/>
        <end position="121"/>
    </location>
</feature>
<evidence type="ECO:0000256" key="3">
    <source>
        <dbReference type="ARBA" id="ARBA00022523"/>
    </source>
</evidence>
<dbReference type="EMBL" id="JAIWQS010000005">
    <property type="protein sequence ID" value="KAJ8764295.1"/>
    <property type="molecule type" value="Genomic_DNA"/>
</dbReference>
<keyword evidence="5" id="KW-0372">Hormone</keyword>
<evidence type="ECO:0000256" key="4">
    <source>
        <dbReference type="ARBA" id="ARBA00022525"/>
    </source>
</evidence>
<evidence type="ECO:0000256" key="1">
    <source>
        <dbReference type="ARBA" id="ARBA00004271"/>
    </source>
</evidence>
<dbReference type="GO" id="GO:0048046">
    <property type="term" value="C:apoplast"/>
    <property type="evidence" value="ECO:0007669"/>
    <property type="project" value="UniProtKB-SubCell"/>
</dbReference>
<keyword evidence="4" id="KW-0964">Secreted</keyword>
<organism evidence="10 11">
    <name type="scientific">Erythroxylum novogranatense</name>
    <dbReference type="NCBI Taxonomy" id="1862640"/>
    <lineage>
        <taxon>Eukaryota</taxon>
        <taxon>Viridiplantae</taxon>
        <taxon>Streptophyta</taxon>
        <taxon>Embryophyta</taxon>
        <taxon>Tracheophyta</taxon>
        <taxon>Spermatophyta</taxon>
        <taxon>Magnoliopsida</taxon>
        <taxon>eudicotyledons</taxon>
        <taxon>Gunneridae</taxon>
        <taxon>Pentapetalae</taxon>
        <taxon>rosids</taxon>
        <taxon>fabids</taxon>
        <taxon>Malpighiales</taxon>
        <taxon>Erythroxylaceae</taxon>
        <taxon>Erythroxylum</taxon>
    </lineage>
</organism>
<keyword evidence="7" id="KW-0379">Hydroxylation</keyword>
<evidence type="ECO:0000256" key="2">
    <source>
        <dbReference type="ARBA" id="ARBA00008963"/>
    </source>
</evidence>
<feature type="signal peptide" evidence="9">
    <location>
        <begin position="1"/>
        <end position="20"/>
    </location>
</feature>
<dbReference type="PANTHER" id="PTHR33348:SF40">
    <property type="entry name" value="PRECURSOR OF CEP3"/>
    <property type="match status" value="1"/>
</dbReference>
<gene>
    <name evidence="10" type="ORF">K2173_006035</name>
</gene>
<comment type="caution">
    <text evidence="10">The sequence shown here is derived from an EMBL/GenBank/DDBJ whole genome shotgun (WGS) entry which is preliminary data.</text>
</comment>
<evidence type="ECO:0000256" key="5">
    <source>
        <dbReference type="ARBA" id="ARBA00022702"/>
    </source>
</evidence>
<dbReference type="GO" id="GO:2000280">
    <property type="term" value="P:regulation of root development"/>
    <property type="evidence" value="ECO:0007669"/>
    <property type="project" value="TreeGrafter"/>
</dbReference>
<keyword evidence="3" id="KW-0052">Apoplast</keyword>
<accession>A0AAV8TE21</accession>